<keyword evidence="9" id="KW-0804">Transcription</keyword>
<dbReference type="PROSITE" id="PS50811">
    <property type="entry name" value="WRKY"/>
    <property type="match status" value="2"/>
</dbReference>
<dbReference type="EnsemblPlants" id="ORUFI09G08210.1">
    <property type="protein sequence ID" value="ORUFI09G08210.1"/>
    <property type="gene ID" value="ORUFI09G08210"/>
</dbReference>
<dbReference type="PANTHER" id="PTHR31221">
    <property type="entry name" value="WRKY TRANSCRIPTION FACTOR PROTEIN 1-RELATED"/>
    <property type="match status" value="1"/>
</dbReference>
<dbReference type="STRING" id="4529.A0A0E0QQG8"/>
<evidence type="ECO:0000256" key="1">
    <source>
        <dbReference type="ARBA" id="ARBA00004123"/>
    </source>
</evidence>
<evidence type="ECO:0000256" key="8">
    <source>
        <dbReference type="ARBA" id="ARBA00023159"/>
    </source>
</evidence>
<evidence type="ECO:0000256" key="3">
    <source>
        <dbReference type="ARBA" id="ARBA00022682"/>
    </source>
</evidence>
<dbReference type="GO" id="GO:0003700">
    <property type="term" value="F:DNA-binding transcription factor activity"/>
    <property type="evidence" value="ECO:0007669"/>
    <property type="project" value="InterPro"/>
</dbReference>
<evidence type="ECO:0000256" key="11">
    <source>
        <dbReference type="ARBA" id="ARBA00070140"/>
    </source>
</evidence>
<evidence type="ECO:0000256" key="6">
    <source>
        <dbReference type="ARBA" id="ARBA00023015"/>
    </source>
</evidence>
<keyword evidence="7" id="KW-0238">DNA-binding</keyword>
<keyword evidence="10" id="KW-0539">Nucleus</keyword>
<evidence type="ECO:0000259" key="13">
    <source>
        <dbReference type="PROSITE" id="PS50811"/>
    </source>
</evidence>
<dbReference type="FunFam" id="2.20.25.80:FF:000006">
    <property type="entry name" value="WRKY transcription factor"/>
    <property type="match status" value="1"/>
</dbReference>
<feature type="compositionally biased region" description="Gly residues" evidence="12">
    <location>
        <begin position="322"/>
        <end position="332"/>
    </location>
</feature>
<dbReference type="OMA" id="SNAMPTQ"/>
<comment type="subcellular location">
    <subcellularLocation>
        <location evidence="1">Nucleus</location>
    </subcellularLocation>
</comment>
<dbReference type="eggNOG" id="ENOG502QRXJ">
    <property type="taxonomic scope" value="Eukaryota"/>
</dbReference>
<evidence type="ECO:0000256" key="12">
    <source>
        <dbReference type="SAM" id="MobiDB-lite"/>
    </source>
</evidence>
<evidence type="ECO:0000256" key="9">
    <source>
        <dbReference type="ARBA" id="ARBA00023163"/>
    </source>
</evidence>
<evidence type="ECO:0000256" key="5">
    <source>
        <dbReference type="ARBA" id="ARBA00022941"/>
    </source>
</evidence>
<dbReference type="GO" id="GO:0005634">
    <property type="term" value="C:nucleus"/>
    <property type="evidence" value="ECO:0007669"/>
    <property type="project" value="UniProtKB-SubCell"/>
</dbReference>
<dbReference type="Gramene" id="ORUFI09G08210.1">
    <property type="protein sequence ID" value="ORUFI09G08210.1"/>
    <property type="gene ID" value="ORUFI09G08210"/>
</dbReference>
<feature type="domain" description="WRKY" evidence="13">
    <location>
        <begin position="346"/>
        <end position="411"/>
    </location>
</feature>
<feature type="region of interest" description="Disordered" evidence="12">
    <location>
        <begin position="276"/>
        <end position="336"/>
    </location>
</feature>
<comment type="similarity">
    <text evidence="2">Belongs to the WRKY group II-a family.</text>
</comment>
<dbReference type="InterPro" id="IPR003657">
    <property type="entry name" value="WRKY_dom"/>
</dbReference>
<evidence type="ECO:0000256" key="7">
    <source>
        <dbReference type="ARBA" id="ARBA00023125"/>
    </source>
</evidence>
<reference evidence="14" key="2">
    <citation type="submission" date="2015-06" db="UniProtKB">
        <authorList>
            <consortium name="EnsemblPlants"/>
        </authorList>
    </citation>
    <scope>IDENTIFICATION</scope>
</reference>
<dbReference type="PANTHER" id="PTHR31221:SF96">
    <property type="entry name" value="OS05G0343400 PROTEIN"/>
    <property type="match status" value="1"/>
</dbReference>
<dbReference type="InterPro" id="IPR044810">
    <property type="entry name" value="WRKY_plant"/>
</dbReference>
<organism evidence="14 15">
    <name type="scientific">Oryza rufipogon</name>
    <name type="common">Brownbeard rice</name>
    <name type="synonym">Asian wild rice</name>
    <dbReference type="NCBI Taxonomy" id="4529"/>
    <lineage>
        <taxon>Eukaryota</taxon>
        <taxon>Viridiplantae</taxon>
        <taxon>Streptophyta</taxon>
        <taxon>Embryophyta</taxon>
        <taxon>Tracheophyta</taxon>
        <taxon>Spermatophyta</taxon>
        <taxon>Magnoliopsida</taxon>
        <taxon>Liliopsida</taxon>
        <taxon>Poales</taxon>
        <taxon>Poaceae</taxon>
        <taxon>BOP clade</taxon>
        <taxon>Oryzoideae</taxon>
        <taxon>Oryzeae</taxon>
        <taxon>Oryzinae</taxon>
        <taxon>Oryza</taxon>
    </lineage>
</organism>
<keyword evidence="8" id="KW-0010">Activator</keyword>
<feature type="compositionally biased region" description="Low complexity" evidence="12">
    <location>
        <begin position="168"/>
        <end position="180"/>
    </location>
</feature>
<dbReference type="Gene3D" id="2.20.25.80">
    <property type="entry name" value="WRKY domain"/>
    <property type="match status" value="2"/>
</dbReference>
<protein>
    <recommendedName>
        <fullName evidence="11">WRKY transcription factor WRKY24</fullName>
    </recommendedName>
</protein>
<dbReference type="FunFam" id="2.20.25.80:FF:000001">
    <property type="entry name" value="WRKY transcription factor 33"/>
    <property type="match status" value="1"/>
</dbReference>
<feature type="compositionally biased region" description="Basic and acidic residues" evidence="12">
    <location>
        <begin position="298"/>
        <end position="316"/>
    </location>
</feature>
<evidence type="ECO:0000313" key="14">
    <source>
        <dbReference type="EnsemblPlants" id="ORUFI09G08210.1"/>
    </source>
</evidence>
<proteinExistence type="inferred from homology"/>
<dbReference type="SUPFAM" id="SSF118290">
    <property type="entry name" value="WRKY DNA-binding domain"/>
    <property type="match status" value="2"/>
</dbReference>
<feature type="region of interest" description="Disordered" evidence="12">
    <location>
        <begin position="153"/>
        <end position="193"/>
    </location>
</feature>
<evidence type="ECO:0000256" key="2">
    <source>
        <dbReference type="ARBA" id="ARBA00008189"/>
    </source>
</evidence>
<dbReference type="AlphaFoldDB" id="A0A0E0QQG8"/>
<sequence>MASSTGGLDHGFTFTPPPFITSFTELLSGGGGDLLGAGGEERSPRGFSRGGARVGGGVPKFKSAQPPSLPLSPPPVSPSSYFAIPPGLSPTELLDSPVLLSSSHILASPTTGAIPAQRYDWKASADLIASQQDDSRGDFSFHTNSNAMAAQPASFPSFKEQEQQVVESSKNGAAAASSNKSGGGGNNKLEDGYNWRKYGQKQVKGSENPRSYYKCTYNGCSMKKKVERSLADGRITQIVYKGAHNHPKPLSTRRNASSCATAAACADDLAAPGAGADQYSAATPENSSVTFGDDEADNASHRSEGDEPEAKRWKEDADNEGSSGGMGGGAGGKPVREPRLVVQTLSDIDILDDGFRWRKYGQKVVKGNPNPRSYYKCTTVGCPVRKHVERASHDTRAVITTYEGKHNHDVPVGRGGGGGRAPAPAPPTSGAIRPSAVAAAQQGPYTLEMLPNPAGLYGGYGAGAGGAAFPRTKDERRDDLFVESLLCYLLRRWAGDDDSDAC</sequence>
<evidence type="ECO:0000313" key="15">
    <source>
        <dbReference type="Proteomes" id="UP000008022"/>
    </source>
</evidence>
<dbReference type="SMART" id="SM00774">
    <property type="entry name" value="WRKY"/>
    <property type="match status" value="2"/>
</dbReference>
<feature type="domain" description="WRKY" evidence="13">
    <location>
        <begin position="184"/>
        <end position="249"/>
    </location>
</feature>
<keyword evidence="4" id="KW-0677">Repeat</keyword>
<dbReference type="Proteomes" id="UP000008022">
    <property type="component" value="Unassembled WGS sequence"/>
</dbReference>
<dbReference type="InterPro" id="IPR036576">
    <property type="entry name" value="WRKY_dom_sf"/>
</dbReference>
<feature type="region of interest" description="Disordered" evidence="12">
    <location>
        <begin position="33"/>
        <end position="73"/>
    </location>
</feature>
<feature type="compositionally biased region" description="Polar residues" evidence="12">
    <location>
        <begin position="280"/>
        <end position="290"/>
    </location>
</feature>
<dbReference type="GO" id="GO:0043565">
    <property type="term" value="F:sequence-specific DNA binding"/>
    <property type="evidence" value="ECO:0007669"/>
    <property type="project" value="InterPro"/>
</dbReference>
<dbReference type="GO" id="GO:0009740">
    <property type="term" value="P:gibberellic acid mediated signaling pathway"/>
    <property type="evidence" value="ECO:0007669"/>
    <property type="project" value="UniProtKB-KW"/>
</dbReference>
<keyword evidence="3" id="KW-0938">Abscisic acid signaling pathway</keyword>
<feature type="region of interest" description="Disordered" evidence="12">
    <location>
        <begin position="406"/>
        <end position="429"/>
    </location>
</feature>
<dbReference type="GO" id="GO:0009738">
    <property type="term" value="P:abscisic acid-activated signaling pathway"/>
    <property type="evidence" value="ECO:0007669"/>
    <property type="project" value="UniProtKB-KW"/>
</dbReference>
<reference evidence="15" key="1">
    <citation type="submission" date="2013-06" db="EMBL/GenBank/DDBJ databases">
        <authorList>
            <person name="Zhao Q."/>
        </authorList>
    </citation>
    <scope>NUCLEOTIDE SEQUENCE</scope>
    <source>
        <strain evidence="15">cv. W1943</strain>
    </source>
</reference>
<keyword evidence="6" id="KW-0805">Transcription regulation</keyword>
<dbReference type="Pfam" id="PF03106">
    <property type="entry name" value="WRKY"/>
    <property type="match status" value="2"/>
</dbReference>
<evidence type="ECO:0000256" key="10">
    <source>
        <dbReference type="ARBA" id="ARBA00023242"/>
    </source>
</evidence>
<evidence type="ECO:0000256" key="4">
    <source>
        <dbReference type="ARBA" id="ARBA00022737"/>
    </source>
</evidence>
<keyword evidence="15" id="KW-1185">Reference proteome</keyword>
<accession>A0A0E0QQG8</accession>
<keyword evidence="5" id="KW-0939">Gibberellin signaling pathway</keyword>
<name>A0A0E0QQG8_ORYRU</name>
<feature type="compositionally biased region" description="Gly residues" evidence="12">
    <location>
        <begin position="48"/>
        <end position="58"/>
    </location>
</feature>